<dbReference type="RefSeq" id="WP_099910467.1">
    <property type="nucleotide sequence ID" value="NZ_AWWI01000060.1"/>
</dbReference>
<comment type="caution">
    <text evidence="2">The sequence shown here is derived from an EMBL/GenBank/DDBJ whole genome shotgun (WGS) entry which is preliminary data.</text>
</comment>
<feature type="transmembrane region" description="Helical" evidence="1">
    <location>
        <begin position="12"/>
        <end position="35"/>
    </location>
</feature>
<keyword evidence="1" id="KW-0812">Transmembrane</keyword>
<dbReference type="AlphaFoldDB" id="A0A2G8RG56"/>
<keyword evidence="1" id="KW-1133">Transmembrane helix</keyword>
<sequence>MELLNWFFGHPGALWLSAMTLLCLALGVVFLRAVYLVERFGTRNGWPMFKEPRLKPHPETQDDFTTAAIAARYRMERMGK</sequence>
<evidence type="ECO:0000313" key="2">
    <source>
        <dbReference type="EMBL" id="PIL20519.1"/>
    </source>
</evidence>
<keyword evidence="3" id="KW-1185">Reference proteome</keyword>
<reference evidence="2 3" key="1">
    <citation type="submission" date="2013-09" db="EMBL/GenBank/DDBJ databases">
        <title>Genome sequencing of Phaeobacter antarcticus sp. nov. SM1211.</title>
        <authorList>
            <person name="Zhang X.-Y."/>
            <person name="Liu C."/>
            <person name="Chen X.-L."/>
            <person name="Xie B.-B."/>
            <person name="Qin Q.-L."/>
            <person name="Rong J.-C."/>
            <person name="Zhang Y.-Z."/>
        </authorList>
    </citation>
    <scope>NUCLEOTIDE SEQUENCE [LARGE SCALE GENOMIC DNA]</scope>
    <source>
        <strain evidence="2 3">SM1211</strain>
    </source>
</reference>
<dbReference type="Proteomes" id="UP000231259">
    <property type="component" value="Unassembled WGS sequence"/>
</dbReference>
<keyword evidence="1" id="KW-0472">Membrane</keyword>
<evidence type="ECO:0000313" key="3">
    <source>
        <dbReference type="Proteomes" id="UP000231259"/>
    </source>
</evidence>
<accession>A0A2G8RG56</accession>
<gene>
    <name evidence="2" type="ORF">P775_08295</name>
</gene>
<proteinExistence type="predicted"/>
<organism evidence="2 3">
    <name type="scientific">Puniceibacterium antarcticum</name>
    <dbReference type="NCBI Taxonomy" id="1206336"/>
    <lineage>
        <taxon>Bacteria</taxon>
        <taxon>Pseudomonadati</taxon>
        <taxon>Pseudomonadota</taxon>
        <taxon>Alphaproteobacteria</taxon>
        <taxon>Rhodobacterales</taxon>
        <taxon>Paracoccaceae</taxon>
        <taxon>Puniceibacterium</taxon>
    </lineage>
</organism>
<protein>
    <submittedName>
        <fullName evidence="2">Uncharacterized protein</fullName>
    </submittedName>
</protein>
<dbReference type="EMBL" id="AWWI01000060">
    <property type="protein sequence ID" value="PIL20519.1"/>
    <property type="molecule type" value="Genomic_DNA"/>
</dbReference>
<name>A0A2G8RG56_9RHOB</name>
<evidence type="ECO:0000256" key="1">
    <source>
        <dbReference type="SAM" id="Phobius"/>
    </source>
</evidence>